<dbReference type="OrthoDB" id="6086925at2759"/>
<evidence type="ECO:0000313" key="3">
    <source>
        <dbReference type="Proteomes" id="UP000507470"/>
    </source>
</evidence>
<feature type="coiled-coil region" evidence="1">
    <location>
        <begin position="84"/>
        <end position="111"/>
    </location>
</feature>
<keyword evidence="3" id="KW-1185">Reference proteome</keyword>
<dbReference type="Proteomes" id="UP000507470">
    <property type="component" value="Unassembled WGS sequence"/>
</dbReference>
<dbReference type="AlphaFoldDB" id="A0A6J8CUW8"/>
<evidence type="ECO:0000313" key="2">
    <source>
        <dbReference type="EMBL" id="CAC5398814.1"/>
    </source>
</evidence>
<dbReference type="GO" id="GO:0005615">
    <property type="term" value="C:extracellular space"/>
    <property type="evidence" value="ECO:0007669"/>
    <property type="project" value="TreeGrafter"/>
</dbReference>
<sequence>MSINFPLRCIYYAFHKRSVNDFRQIGQKGYQLLSVVHIRITEMMATQFLVTVFVLFFKYSTEAEQGHRSMRLLMNDPDHVETLLHQMQVEIQNLKARMETQEKQIHTLQMSPGQGSGATYVRWGRKECPGNNTELVYSGFAAGGFYDEEGSAAEYICLPPDPNLGATWSDSHYGSIYGAEYESNGFGGGLWNDDVPCAVCRSTTASHVLMIAAKNQCYNGWFTEYIGELAGGHHLHKAASSFVCVDKNPEEVIGGEAGHDGKLFYPIKTVCGSLKCPPYHNNRLLPCVKKKTIIVISCHCDIFSFPID</sequence>
<evidence type="ECO:0000256" key="1">
    <source>
        <dbReference type="SAM" id="Coils"/>
    </source>
</evidence>
<reference evidence="2 3" key="1">
    <citation type="submission" date="2020-06" db="EMBL/GenBank/DDBJ databases">
        <authorList>
            <person name="Li R."/>
            <person name="Bekaert M."/>
        </authorList>
    </citation>
    <scope>NUCLEOTIDE SEQUENCE [LARGE SCALE GENOMIC DNA]</scope>
    <source>
        <strain evidence="3">wild</strain>
    </source>
</reference>
<dbReference type="EMBL" id="CACVKT020005969">
    <property type="protein sequence ID" value="CAC5398814.1"/>
    <property type="molecule type" value="Genomic_DNA"/>
</dbReference>
<dbReference type="PANTHER" id="PTHR24024">
    <property type="entry name" value="PULMONARY SURFACTANT-ASSOCIATED PROTEIN A"/>
    <property type="match status" value="1"/>
</dbReference>
<protein>
    <submittedName>
        <fullName evidence="2">Uncharacterized protein</fullName>
    </submittedName>
</protein>
<accession>A0A6J8CUW8</accession>
<name>A0A6J8CUW8_MYTCO</name>
<proteinExistence type="predicted"/>
<keyword evidence="1" id="KW-0175">Coiled coil</keyword>
<gene>
    <name evidence="2" type="ORF">MCOR_33148</name>
</gene>
<dbReference type="PANTHER" id="PTHR24024:SF18">
    <property type="entry name" value="SHORT-CHAIN COLLAGEN C4-LIKE"/>
    <property type="match status" value="1"/>
</dbReference>
<organism evidence="2 3">
    <name type="scientific">Mytilus coruscus</name>
    <name type="common">Sea mussel</name>
    <dbReference type="NCBI Taxonomy" id="42192"/>
    <lineage>
        <taxon>Eukaryota</taxon>
        <taxon>Metazoa</taxon>
        <taxon>Spiralia</taxon>
        <taxon>Lophotrochozoa</taxon>
        <taxon>Mollusca</taxon>
        <taxon>Bivalvia</taxon>
        <taxon>Autobranchia</taxon>
        <taxon>Pteriomorphia</taxon>
        <taxon>Mytilida</taxon>
        <taxon>Mytiloidea</taxon>
        <taxon>Mytilidae</taxon>
        <taxon>Mytilinae</taxon>
        <taxon>Mytilus</taxon>
    </lineage>
</organism>
<dbReference type="InterPro" id="IPR051077">
    <property type="entry name" value="Ca-dependent_lectin"/>
</dbReference>